<evidence type="ECO:0000313" key="2">
    <source>
        <dbReference type="Proteomes" id="UP000642829"/>
    </source>
</evidence>
<evidence type="ECO:0000313" key="1">
    <source>
        <dbReference type="EMBL" id="GHB92570.1"/>
    </source>
</evidence>
<dbReference type="Pfam" id="PF00132">
    <property type="entry name" value="Hexapep"/>
    <property type="match status" value="1"/>
</dbReference>
<dbReference type="InterPro" id="IPR050484">
    <property type="entry name" value="Transf_Hexapept/Carb_Anhydrase"/>
</dbReference>
<dbReference type="InterPro" id="IPR011004">
    <property type="entry name" value="Trimer_LpxA-like_sf"/>
</dbReference>
<organism evidence="1 2">
    <name type="scientific">Cerasicoccus arenae</name>
    <dbReference type="NCBI Taxonomy" id="424488"/>
    <lineage>
        <taxon>Bacteria</taxon>
        <taxon>Pseudomonadati</taxon>
        <taxon>Verrucomicrobiota</taxon>
        <taxon>Opitutia</taxon>
        <taxon>Puniceicoccales</taxon>
        <taxon>Cerasicoccaceae</taxon>
        <taxon>Cerasicoccus</taxon>
    </lineage>
</organism>
<dbReference type="PANTHER" id="PTHR13061:SF29">
    <property type="entry name" value="GAMMA CARBONIC ANHYDRASE-LIKE 1, MITOCHONDRIAL-RELATED"/>
    <property type="match status" value="1"/>
</dbReference>
<name>A0A8J3D9R4_9BACT</name>
<accession>A0A8J3D9R4</accession>
<sequence length="175" mass="18563">MTLTERLDYHLGKTPEIHPDAYVSPQATLIGDVTLKAFSSIWPGAVLRGDINSIAIGEGSNVQDGSIVHLADDYGVEVGDYVTIGHLAMIHACAIGDEALIGMHSTILDGAVIGPRSIVGAKALVTKNFQAPEGSVIMGVPGKIVKTLTVAEQSKLRAWAEKYVEVSAAFKQRKI</sequence>
<proteinExistence type="predicted"/>
<dbReference type="EMBL" id="BMXG01000002">
    <property type="protein sequence ID" value="GHB92570.1"/>
    <property type="molecule type" value="Genomic_DNA"/>
</dbReference>
<dbReference type="Gene3D" id="2.160.10.10">
    <property type="entry name" value="Hexapeptide repeat proteins"/>
    <property type="match status" value="1"/>
</dbReference>
<comment type="caution">
    <text evidence="1">The sequence shown here is derived from an EMBL/GenBank/DDBJ whole genome shotgun (WGS) entry which is preliminary data.</text>
</comment>
<dbReference type="PANTHER" id="PTHR13061">
    <property type="entry name" value="DYNACTIN SUBUNIT P25"/>
    <property type="match status" value="1"/>
</dbReference>
<keyword evidence="2" id="KW-1185">Reference proteome</keyword>
<dbReference type="InterPro" id="IPR047324">
    <property type="entry name" value="LbH_gamma_CA-like"/>
</dbReference>
<dbReference type="SUPFAM" id="SSF51161">
    <property type="entry name" value="Trimeric LpxA-like enzymes"/>
    <property type="match status" value="1"/>
</dbReference>
<dbReference type="Proteomes" id="UP000642829">
    <property type="component" value="Unassembled WGS sequence"/>
</dbReference>
<protein>
    <submittedName>
        <fullName evidence="1">Gamma carbonic anhydrase family protein</fullName>
    </submittedName>
</protein>
<dbReference type="InterPro" id="IPR001451">
    <property type="entry name" value="Hexapep"/>
</dbReference>
<dbReference type="RefSeq" id="WP_189511464.1">
    <property type="nucleotide sequence ID" value="NZ_BMXG01000002.1"/>
</dbReference>
<dbReference type="AlphaFoldDB" id="A0A8J3D9R4"/>
<gene>
    <name evidence="1" type="ORF">GCM10007047_04670</name>
</gene>
<reference evidence="1" key="2">
    <citation type="submission" date="2020-09" db="EMBL/GenBank/DDBJ databases">
        <authorList>
            <person name="Sun Q."/>
            <person name="Kim S."/>
        </authorList>
    </citation>
    <scope>NUCLEOTIDE SEQUENCE</scope>
    <source>
        <strain evidence="1">KCTC 12870</strain>
    </source>
</reference>
<dbReference type="CDD" id="cd04645">
    <property type="entry name" value="LbH_gamma_CA_like"/>
    <property type="match status" value="1"/>
</dbReference>
<reference evidence="1" key="1">
    <citation type="journal article" date="2014" name="Int. J. Syst. Evol. Microbiol.">
        <title>Complete genome sequence of Corynebacterium casei LMG S-19264T (=DSM 44701T), isolated from a smear-ripened cheese.</title>
        <authorList>
            <consortium name="US DOE Joint Genome Institute (JGI-PGF)"/>
            <person name="Walter F."/>
            <person name="Albersmeier A."/>
            <person name="Kalinowski J."/>
            <person name="Ruckert C."/>
        </authorList>
    </citation>
    <scope>NUCLEOTIDE SEQUENCE</scope>
    <source>
        <strain evidence="1">KCTC 12870</strain>
    </source>
</reference>